<dbReference type="FunFam" id="1.20.1160.11:FF:000003">
    <property type="entry name" value="Paired amphipathic helix SIN3-like protein"/>
    <property type="match status" value="1"/>
</dbReference>
<feature type="region of interest" description="Disordered" evidence="7">
    <location>
        <begin position="493"/>
        <end position="631"/>
    </location>
</feature>
<feature type="compositionally biased region" description="Pro residues" evidence="7">
    <location>
        <begin position="603"/>
        <end position="613"/>
    </location>
</feature>
<feature type="domain" description="Histone deacetylase interacting" evidence="8">
    <location>
        <begin position="960"/>
        <end position="1061"/>
    </location>
</feature>
<dbReference type="InterPro" id="IPR035518">
    <property type="entry name" value="DPG_synthase"/>
</dbReference>
<keyword evidence="2" id="KW-0678">Repressor</keyword>
<dbReference type="FunFam" id="1.20.1160.11:FF:000001">
    <property type="entry name" value="Paired amphipathic helix protein Sin3"/>
    <property type="match status" value="1"/>
</dbReference>
<dbReference type="Pfam" id="PF00535">
    <property type="entry name" value="Glycos_transf_2"/>
    <property type="match status" value="1"/>
</dbReference>
<protein>
    <recommendedName>
        <fullName evidence="8">Histone deacetylase interacting domain-containing protein</fullName>
    </recommendedName>
</protein>
<dbReference type="CDD" id="cd04188">
    <property type="entry name" value="DPG_synthase"/>
    <property type="match status" value="1"/>
</dbReference>
<dbReference type="EMBL" id="CP119903">
    <property type="protein sequence ID" value="WFD23442.1"/>
    <property type="molecule type" value="Genomic_DNA"/>
</dbReference>
<dbReference type="GO" id="GO:0033698">
    <property type="term" value="C:Rpd3L complex"/>
    <property type="evidence" value="ECO:0007669"/>
    <property type="project" value="UniProtKB-ARBA"/>
</dbReference>
<dbReference type="SUPFAM" id="SSF47762">
    <property type="entry name" value="PAH2 domain"/>
    <property type="match status" value="3"/>
</dbReference>
<dbReference type="Pfam" id="PF16879">
    <property type="entry name" value="Sin3a_C"/>
    <property type="match status" value="1"/>
</dbReference>
<evidence type="ECO:0000256" key="1">
    <source>
        <dbReference type="ARBA" id="ARBA00004123"/>
    </source>
</evidence>
<dbReference type="InterPro" id="IPR013194">
    <property type="entry name" value="HDAC_interact_dom"/>
</dbReference>
<evidence type="ECO:0000256" key="3">
    <source>
        <dbReference type="ARBA" id="ARBA00022737"/>
    </source>
</evidence>
<dbReference type="InterPro" id="IPR039774">
    <property type="entry name" value="Sin3-like"/>
</dbReference>
<dbReference type="PANTHER" id="PTHR12346:SF0">
    <property type="entry name" value="SIN3A, ISOFORM G"/>
    <property type="match status" value="1"/>
</dbReference>
<dbReference type="InterPro" id="IPR029044">
    <property type="entry name" value="Nucleotide-diphossugar_trans"/>
</dbReference>
<evidence type="ECO:0000256" key="5">
    <source>
        <dbReference type="ARBA" id="ARBA00023163"/>
    </source>
</evidence>
<keyword evidence="10" id="KW-1185">Reference proteome</keyword>
<dbReference type="Pfam" id="PF02671">
    <property type="entry name" value="PAH"/>
    <property type="match status" value="3"/>
</dbReference>
<dbReference type="FunFam" id="1.20.1160.11:FF:000002">
    <property type="entry name" value="Paired amphipathic helix protein SIN3"/>
    <property type="match status" value="1"/>
</dbReference>
<feature type="region of interest" description="Disordered" evidence="7">
    <location>
        <begin position="1675"/>
        <end position="1701"/>
    </location>
</feature>
<dbReference type="SMART" id="SM00761">
    <property type="entry name" value="HDAC_interact"/>
    <property type="match status" value="1"/>
</dbReference>
<evidence type="ECO:0000259" key="8">
    <source>
        <dbReference type="SMART" id="SM00761"/>
    </source>
</evidence>
<dbReference type="GO" id="GO:0000122">
    <property type="term" value="P:negative regulation of transcription by RNA polymerase II"/>
    <property type="evidence" value="ECO:0007669"/>
    <property type="project" value="TreeGrafter"/>
</dbReference>
<keyword evidence="3" id="KW-0677">Repeat</keyword>
<evidence type="ECO:0000313" key="9">
    <source>
        <dbReference type="EMBL" id="WFD23442.1"/>
    </source>
</evidence>
<feature type="compositionally biased region" description="Low complexity" evidence="7">
    <location>
        <begin position="495"/>
        <end position="504"/>
    </location>
</feature>
<accession>A0AAF0EBR6</accession>
<dbReference type="InterPro" id="IPR001173">
    <property type="entry name" value="Glyco_trans_2-like"/>
</dbReference>
<dbReference type="InterPro" id="IPR036600">
    <property type="entry name" value="PAH_sf"/>
</dbReference>
<keyword evidence="4" id="KW-0805">Transcription regulation</keyword>
<organism evidence="9 10">
    <name type="scientific">Malassezia equina</name>
    <dbReference type="NCBI Taxonomy" id="1381935"/>
    <lineage>
        <taxon>Eukaryota</taxon>
        <taxon>Fungi</taxon>
        <taxon>Dikarya</taxon>
        <taxon>Basidiomycota</taxon>
        <taxon>Ustilaginomycotina</taxon>
        <taxon>Malasseziomycetes</taxon>
        <taxon>Malasseziales</taxon>
        <taxon>Malasseziaceae</taxon>
        <taxon>Malassezia</taxon>
    </lineage>
</organism>
<dbReference type="Pfam" id="PF08295">
    <property type="entry name" value="Sin3_corepress"/>
    <property type="match status" value="1"/>
</dbReference>
<dbReference type="SUPFAM" id="SSF53448">
    <property type="entry name" value="Nucleotide-diphospho-sugar transferases"/>
    <property type="match status" value="1"/>
</dbReference>
<dbReference type="GO" id="GO:0010628">
    <property type="term" value="P:positive regulation of gene expression"/>
    <property type="evidence" value="ECO:0007669"/>
    <property type="project" value="UniProtKB-ARBA"/>
</dbReference>
<feature type="compositionally biased region" description="Low complexity" evidence="7">
    <location>
        <begin position="559"/>
        <end position="587"/>
    </location>
</feature>
<feature type="compositionally biased region" description="Pro residues" evidence="7">
    <location>
        <begin position="767"/>
        <end position="778"/>
    </location>
</feature>
<feature type="compositionally biased region" description="Pro residues" evidence="7">
    <location>
        <begin position="537"/>
        <end position="558"/>
    </location>
</feature>
<dbReference type="PANTHER" id="PTHR12346">
    <property type="entry name" value="SIN3B-RELATED"/>
    <property type="match status" value="1"/>
</dbReference>
<dbReference type="InterPro" id="IPR031693">
    <property type="entry name" value="Sin3_C"/>
</dbReference>
<proteinExistence type="predicted"/>
<evidence type="ECO:0000256" key="7">
    <source>
        <dbReference type="SAM" id="MobiDB-lite"/>
    </source>
</evidence>
<name>A0AAF0EBR6_9BASI</name>
<evidence type="ECO:0000256" key="6">
    <source>
        <dbReference type="ARBA" id="ARBA00023242"/>
    </source>
</evidence>
<feature type="compositionally biased region" description="Pro residues" evidence="7">
    <location>
        <begin position="520"/>
        <end position="530"/>
    </location>
</feature>
<dbReference type="GO" id="GO:0003714">
    <property type="term" value="F:transcription corepressor activity"/>
    <property type="evidence" value="ECO:0007669"/>
    <property type="project" value="InterPro"/>
</dbReference>
<dbReference type="Proteomes" id="UP001214415">
    <property type="component" value="Chromosome 4"/>
</dbReference>
<dbReference type="Gene3D" id="1.20.1160.11">
    <property type="entry name" value="Paired amphipathic helix"/>
    <property type="match status" value="3"/>
</dbReference>
<comment type="subcellular location">
    <subcellularLocation>
        <location evidence="1">Nucleus</location>
    </subcellularLocation>
</comment>
<evidence type="ECO:0000256" key="4">
    <source>
        <dbReference type="ARBA" id="ARBA00023015"/>
    </source>
</evidence>
<feature type="region of interest" description="Disordered" evidence="7">
    <location>
        <begin position="1258"/>
        <end position="1290"/>
    </location>
</feature>
<feature type="compositionally biased region" description="Polar residues" evidence="7">
    <location>
        <begin position="505"/>
        <end position="516"/>
    </location>
</feature>
<gene>
    <name evidence="9" type="ORF">MEQU1_002133</name>
</gene>
<keyword evidence="6" id="KW-0539">Nucleus</keyword>
<dbReference type="InterPro" id="IPR003822">
    <property type="entry name" value="PAH"/>
</dbReference>
<evidence type="ECO:0000256" key="2">
    <source>
        <dbReference type="ARBA" id="ARBA00022491"/>
    </source>
</evidence>
<feature type="region of interest" description="Disordered" evidence="7">
    <location>
        <begin position="738"/>
        <end position="799"/>
    </location>
</feature>
<sequence length="1701" mass="185611">MGAACCAGSLAGMVPESSPLSYLLHIGLAWVSGVPTPMLLATLIAAVILPYAALWLATPATSETTAQECTYTTAENPGQCLPLPTMAEEASVQLTVVVPMYNEEKRLTAMLDDTLDWLETQRRKKQPLSQVKGLDVARALTQPLTTYELLLVDDGSRDGTFACALSYAQKRALEKGAEIRITRLRKNRGKGAAVRHGMLHARGAFVLFADADGATRFADLSVLAREMVRIITPSGHGIVVGSRAHLVTSDAVVKRTFLRNLLMRCFHLVLSLLMHPPSLSKLWPRVLPNHATVQRLPQQPDIQDTQCGFKLFARASVARLFPLAHIDRWIFDVEILLLAQMACRASEGTHALRPEAQRGDGDTLLRLPLPVAEVAVHWTEVDGSKIHLLTDSMRMGRDLIATLNVRDALSYLDQVKVQFTDHPDVYNRFLDIMKDVRGAYSQQFKSQAIDTPGVIERVSTLFRGQPSLIQGFNTFLPPGYRIECSMDQNEGNVITVTTPSGTTTQSLGGHTPSSLQRLPPDGPPPGPPLMPMHDGVRPPPAPGPGPAPGHAPGPPAYVPAPEYAESAPLPASALSRAPPLRGASPGPMGMPPMGAPPGAYAGAPPPGAPPMGSGPPVGYEPMGRGAPEPVPRPPVEFNHAINYVNKIKQRFSADPDTYKQFLEILQTYQKEQRPIHEVYAQVTVLFDHAKDLLEEFQQFLPDTGAAPGGGGLFGMLGHVTNGMGPGESAPPGAVPYDMVGGAPPRHAHAGPPGPPLPRKKRVADEPGMPPEAPMPLPPSKAGASRKRSKKAEHGLPPPGAPYVQAMPGPGEVVGDAVYPAGAPLPPGYEAMPPEGYLPAGAMYGLQAYPPPHMVGGDMVPVAPMATMDEVAFFERVKKHLDDRTTYLDFLKLLNLYTQEVIDVSTLVDRAALFLGGHSDLFNAFKSLVGYDMGRHGWLEHEDPVLENVPVLERERFDLSTQKSYGPSYRKLPASEVNLSCSGRDALCWEVLNDKWVSYPTWASEGESFNPHKKNVYEDALYRSEEERHEYDYHIEANLRTIALLEPIAARIAVMGADERAAFRLKPGLGGQSKSIYQRIIKKVYGREQGLEVIAALHDNPRVAVPVVLARLKQKDEEWKRAQREWNKVWREVDARNFYKALDHQGVNFKSSDKKAVTNKAFVQEIETLQAAQQQRRLAVDPSLPRLVPRFQLAYAMHDADVLVDVLQLLAQFLERPSASASQHDRSRVLSVLQALLPRLWGVSPDIIGTLTVSKRAEARREASNEADAESASASQAGDEENQAESAPAQAVDTWHVSPLAPHTDTQPTPRALPDTVQLFGNTTLYVLVRLLHLLYERLHRLKRVGAELAAQTPSSWTKVNPLAATLGLADTATGPAGLVASIAAQVPGAQLADAAHVPEADQAVMRLHPSQYYAVTLELISRLLDNDMDQSTFEEAVRFMYTKDGYVLFTVDKVLQALVKTAVTISTDAKGQALLAQFEATQQALEALRTEAGVASRDVQAYQRLVAARMEAEHTVGRDEPLFRLEVAPVANAANAGPLPPRDVRIQLLSHDDTTLDDPQDAEQRWLQYIASYCLWAPTEGLPAPTRAPLLQRNLPAVPDTDGAESDGSRFLVKNGLDIRVCMKTYRLFFVQDTEDVLVRVRPADTTGAAARHAAARRDRWHEWLVVRLEAMREAPAEEAPSADAESSKEAEAPAAATHRD</sequence>
<feature type="compositionally biased region" description="Basic and acidic residues" evidence="7">
    <location>
        <begin position="1686"/>
        <end position="1701"/>
    </location>
</feature>
<dbReference type="Gene3D" id="3.90.550.10">
    <property type="entry name" value="Spore Coat Polysaccharide Biosynthesis Protein SpsA, Chain A"/>
    <property type="match status" value="1"/>
</dbReference>
<evidence type="ECO:0000313" key="10">
    <source>
        <dbReference type="Proteomes" id="UP001214415"/>
    </source>
</evidence>
<reference evidence="9" key="1">
    <citation type="submission" date="2023-03" db="EMBL/GenBank/DDBJ databases">
        <title>Mating type loci evolution in Malassezia.</title>
        <authorList>
            <person name="Coelho M.A."/>
        </authorList>
    </citation>
    <scope>NUCLEOTIDE SEQUENCE</scope>
    <source>
        <strain evidence="9">CBS 12830</strain>
    </source>
</reference>
<keyword evidence="5" id="KW-0804">Transcription</keyword>